<evidence type="ECO:0000313" key="2">
    <source>
        <dbReference type="EMBL" id="ABG31828.1"/>
    </source>
</evidence>
<reference evidence="2 3" key="1">
    <citation type="journal article" date="2007" name="J. Bacteriol.">
        <title>The complete genome sequence of Roseobacter denitrificans reveals a mixotrophic rather than photosynthetic metabolism.</title>
        <authorList>
            <person name="Swingley W.D."/>
            <person name="Sadekar S."/>
            <person name="Mastrian S.D."/>
            <person name="Matthies H.J."/>
            <person name="Hao J."/>
            <person name="Ramos H."/>
            <person name="Acharya C.R."/>
            <person name="Conrad A.L."/>
            <person name="Taylor H.L."/>
            <person name="Dejesa L.C."/>
            <person name="Shah M.K."/>
            <person name="O'huallachain M.E."/>
            <person name="Lince M.T."/>
            <person name="Blankenship R.E."/>
            <person name="Beatty J.T."/>
            <person name="Touchman J.W."/>
        </authorList>
    </citation>
    <scope>NUCLEOTIDE SEQUENCE [LARGE SCALE GENOMIC DNA]</scope>
    <source>
        <strain evidence="3">ATCC 33942 / OCh 114</strain>
    </source>
</reference>
<evidence type="ECO:0000256" key="1">
    <source>
        <dbReference type="SAM" id="MobiDB-lite"/>
    </source>
</evidence>
<gene>
    <name evidence="2" type="ordered locus">RD1_2238</name>
</gene>
<feature type="region of interest" description="Disordered" evidence="1">
    <location>
        <begin position="1"/>
        <end position="52"/>
    </location>
</feature>
<evidence type="ECO:0000313" key="3">
    <source>
        <dbReference type="Proteomes" id="UP000007029"/>
    </source>
</evidence>
<feature type="compositionally biased region" description="Basic and acidic residues" evidence="1">
    <location>
        <begin position="27"/>
        <end position="37"/>
    </location>
</feature>
<protein>
    <submittedName>
        <fullName evidence="2">Uncharacterized protein</fullName>
    </submittedName>
</protein>
<dbReference type="RefSeq" id="WP_011568445.1">
    <property type="nucleotide sequence ID" value="NZ_FOOO01000003.1"/>
</dbReference>
<organism evidence="2 3">
    <name type="scientific">Roseobacter denitrificans (strain ATCC 33942 / OCh 114)</name>
    <name type="common">Erythrobacter sp. (strain OCh 114)</name>
    <name type="synonym">Roseobacter denitrificans</name>
    <dbReference type="NCBI Taxonomy" id="375451"/>
    <lineage>
        <taxon>Bacteria</taxon>
        <taxon>Pseudomonadati</taxon>
        <taxon>Pseudomonadota</taxon>
        <taxon>Alphaproteobacteria</taxon>
        <taxon>Rhodobacterales</taxon>
        <taxon>Roseobacteraceae</taxon>
        <taxon>Roseobacter</taxon>
    </lineage>
</organism>
<dbReference type="KEGG" id="rde:RD1_2238"/>
<proteinExistence type="predicted"/>
<keyword evidence="3" id="KW-1185">Reference proteome</keyword>
<dbReference type="EMBL" id="CP000362">
    <property type="protein sequence ID" value="ABG31828.1"/>
    <property type="molecule type" value="Genomic_DNA"/>
</dbReference>
<dbReference type="Proteomes" id="UP000007029">
    <property type="component" value="Chromosome"/>
</dbReference>
<dbReference type="AlphaFoldDB" id="Q167L5"/>
<accession>Q167L5</accession>
<dbReference type="HOGENOM" id="CLU_3084294_0_0_5"/>
<sequence>MDDLEHPMIVATTRRHHRPSFTSSDMVNDRSGWRKVGETGTANWTGSEGIWL</sequence>
<name>Q167L5_ROSDO</name>